<proteinExistence type="predicted"/>
<evidence type="ECO:0000313" key="3">
    <source>
        <dbReference type="EMBL" id="OAB81861.1"/>
    </source>
</evidence>
<dbReference type="EMBL" id="LRXL01000001">
    <property type="protein sequence ID" value="OAB81861.1"/>
    <property type="molecule type" value="Genomic_DNA"/>
</dbReference>
<evidence type="ECO:0000256" key="1">
    <source>
        <dbReference type="ARBA" id="ARBA00022801"/>
    </source>
</evidence>
<dbReference type="PANTHER" id="PTHR48081">
    <property type="entry name" value="AB HYDROLASE SUPERFAMILY PROTEIN C4A8.06C"/>
    <property type="match status" value="1"/>
</dbReference>
<protein>
    <submittedName>
        <fullName evidence="3">Esterase</fullName>
    </submittedName>
</protein>
<evidence type="ECO:0000259" key="2">
    <source>
        <dbReference type="Pfam" id="PF20434"/>
    </source>
</evidence>
<sequence>MKSFFFPVYAGLLFVLLNGCAVKKTSNIDYQNERGINSETLNVFSPKATQDDNLPVLIFVHGGYWNSGNKDTYGFFGRNFAKKGVVTVIPDYTLSPKANYDEMATQIAEVVRWTEANISHYKGDPKQIYVSGHSAGGHLVALVATHPKYLKTNNTIAGVILNDAAGLDMYGYLQKNPPTTEHNYISTWTKDPAVWKEASPIYFLSEATPPFKIYVGSKSYTSIIESNARFLKTIENFQPNISFTTLTKKHVPMMTQFIFPWNKRYKEIINFMEAQ</sequence>
<accession>A0A167KG87</accession>
<keyword evidence="1" id="KW-0378">Hydrolase</keyword>
<dbReference type="STRING" id="1763537.ULVI_00570"/>
<dbReference type="PANTHER" id="PTHR48081:SF33">
    <property type="entry name" value="KYNURENINE FORMAMIDASE"/>
    <property type="match status" value="1"/>
</dbReference>
<dbReference type="OrthoDB" id="9777975at2"/>
<dbReference type="RefSeq" id="WP_068588296.1">
    <property type="nucleotide sequence ID" value="NZ_LRXL01000001.1"/>
</dbReference>
<dbReference type="InterPro" id="IPR050300">
    <property type="entry name" value="GDXG_lipolytic_enzyme"/>
</dbReference>
<keyword evidence="4" id="KW-1185">Reference proteome</keyword>
<reference evidence="3 4" key="1">
    <citation type="submission" date="2016-02" db="EMBL/GenBank/DDBJ databases">
        <title>Ulvibacter sp. LPB0005, isolated from Thais luteostoma.</title>
        <authorList>
            <person name="Shin S.-K."/>
            <person name="Yi H."/>
        </authorList>
    </citation>
    <scope>NUCLEOTIDE SEQUENCE [LARGE SCALE GENOMIC DNA]</scope>
    <source>
        <strain evidence="3 4">LPB0005</strain>
    </source>
</reference>
<dbReference type="Gene3D" id="3.40.50.1820">
    <property type="entry name" value="alpha/beta hydrolase"/>
    <property type="match status" value="1"/>
</dbReference>
<organism evidence="3 4">
    <name type="scientific">Cochleicola gelatinilyticus</name>
    <dbReference type="NCBI Taxonomy" id="1763537"/>
    <lineage>
        <taxon>Bacteria</taxon>
        <taxon>Pseudomonadati</taxon>
        <taxon>Bacteroidota</taxon>
        <taxon>Flavobacteriia</taxon>
        <taxon>Flavobacteriales</taxon>
        <taxon>Flavobacteriaceae</taxon>
        <taxon>Cochleicola</taxon>
    </lineage>
</organism>
<dbReference type="Pfam" id="PF20434">
    <property type="entry name" value="BD-FAE"/>
    <property type="match status" value="1"/>
</dbReference>
<feature type="domain" description="BD-FAE-like" evidence="2">
    <location>
        <begin position="41"/>
        <end position="218"/>
    </location>
</feature>
<name>A0A167KG87_9FLAO</name>
<dbReference type="InterPro" id="IPR029058">
    <property type="entry name" value="AB_hydrolase_fold"/>
</dbReference>
<comment type="caution">
    <text evidence="3">The sequence shown here is derived from an EMBL/GenBank/DDBJ whole genome shotgun (WGS) entry which is preliminary data.</text>
</comment>
<dbReference type="GO" id="GO:0004061">
    <property type="term" value="F:arylformamidase activity"/>
    <property type="evidence" value="ECO:0007669"/>
    <property type="project" value="TreeGrafter"/>
</dbReference>
<dbReference type="Proteomes" id="UP000077013">
    <property type="component" value="Unassembled WGS sequence"/>
</dbReference>
<dbReference type="InterPro" id="IPR049492">
    <property type="entry name" value="BD-FAE-like_dom"/>
</dbReference>
<dbReference type="AlphaFoldDB" id="A0A167KG87"/>
<gene>
    <name evidence="3" type="ORF">ULVI_00570</name>
</gene>
<dbReference type="SUPFAM" id="SSF53474">
    <property type="entry name" value="alpha/beta-Hydrolases"/>
    <property type="match status" value="1"/>
</dbReference>
<evidence type="ECO:0000313" key="4">
    <source>
        <dbReference type="Proteomes" id="UP000077013"/>
    </source>
</evidence>